<evidence type="ECO:0000256" key="1">
    <source>
        <dbReference type="SAM" id="MobiDB-lite"/>
    </source>
</evidence>
<dbReference type="AlphaFoldDB" id="A0A1A6BCK3"/>
<dbReference type="InterPro" id="IPR000084">
    <property type="entry name" value="PE-PGRS_N"/>
</dbReference>
<dbReference type="Gene3D" id="1.10.287.850">
    <property type="entry name" value="HP0062-like domain"/>
    <property type="match status" value="1"/>
</dbReference>
<dbReference type="SUPFAM" id="SSF140459">
    <property type="entry name" value="PE/PPE dimer-like"/>
    <property type="match status" value="1"/>
</dbReference>
<evidence type="ECO:0000259" key="2">
    <source>
        <dbReference type="Pfam" id="PF00934"/>
    </source>
</evidence>
<gene>
    <name evidence="3" type="ORF">A9W98_26935</name>
</gene>
<dbReference type="EMBL" id="MAEM01000391">
    <property type="protein sequence ID" value="OBS00058.1"/>
    <property type="molecule type" value="Genomic_DNA"/>
</dbReference>
<protein>
    <recommendedName>
        <fullName evidence="2">PE domain-containing protein</fullName>
    </recommendedName>
</protein>
<sequence>MSFVITQPEALTFAASKLEGLGSSMAAQGAAAAAATTDVIPAAADPISALQAEVFSAYGTRYQAIAAQAQAIQELLVSTLGNSAGAYGTTEAANAAAASSDSEFSSDDGYRMPARGSDPEISWPIECLS</sequence>
<evidence type="ECO:0000313" key="3">
    <source>
        <dbReference type="EMBL" id="OBS00058.1"/>
    </source>
</evidence>
<dbReference type="Pfam" id="PF00934">
    <property type="entry name" value="PE"/>
    <property type="match status" value="1"/>
</dbReference>
<comment type="caution">
    <text evidence="3">The sequence shown here is derived from an EMBL/GenBank/DDBJ whole genome shotgun (WGS) entry which is preliminary data.</text>
</comment>
<evidence type="ECO:0000313" key="4">
    <source>
        <dbReference type="Proteomes" id="UP000093757"/>
    </source>
</evidence>
<accession>A0A1A6BCK3</accession>
<organism evidence="3 4">
    <name type="scientific">Mycobacterium gordonae</name>
    <dbReference type="NCBI Taxonomy" id="1778"/>
    <lineage>
        <taxon>Bacteria</taxon>
        <taxon>Bacillati</taxon>
        <taxon>Actinomycetota</taxon>
        <taxon>Actinomycetes</taxon>
        <taxon>Mycobacteriales</taxon>
        <taxon>Mycobacteriaceae</taxon>
        <taxon>Mycobacterium</taxon>
    </lineage>
</organism>
<feature type="domain" description="PE" evidence="2">
    <location>
        <begin position="4"/>
        <end position="94"/>
    </location>
</feature>
<proteinExistence type="predicted"/>
<dbReference type="InterPro" id="IPR038332">
    <property type="entry name" value="PPE_sf"/>
</dbReference>
<feature type="region of interest" description="Disordered" evidence="1">
    <location>
        <begin position="95"/>
        <end position="123"/>
    </location>
</feature>
<reference evidence="3 4" key="1">
    <citation type="submission" date="2016-06" db="EMBL/GenBank/DDBJ databases">
        <authorList>
            <person name="Kjaerup R.B."/>
            <person name="Dalgaard T.S."/>
            <person name="Juul-Madsen H.R."/>
        </authorList>
    </citation>
    <scope>NUCLEOTIDE SEQUENCE [LARGE SCALE GENOMIC DNA]</scope>
    <source>
        <strain evidence="3 4">1245752.6</strain>
    </source>
</reference>
<dbReference type="Proteomes" id="UP000093757">
    <property type="component" value="Unassembled WGS sequence"/>
</dbReference>
<name>A0A1A6BCK3_MYCGO</name>